<evidence type="ECO:0000313" key="1">
    <source>
        <dbReference type="EMBL" id="KAG9492444.1"/>
    </source>
</evidence>
<sequence length="77" mass="8785">MAYHQRFISTGLLRHVNKATIPQDVEGLHMLQKNGNLLTKCHIKGLPRGWGGFRSIRMPCLCRTTCHLIAKKVDFLL</sequence>
<protein>
    <submittedName>
        <fullName evidence="1">Uncharacterized protein</fullName>
    </submittedName>
</protein>
<evidence type="ECO:0000313" key="2">
    <source>
        <dbReference type="Proteomes" id="UP000770717"/>
    </source>
</evidence>
<accession>A0A8J6FRN7</accession>
<organism evidence="1 2">
    <name type="scientific">Eleutherodactylus coqui</name>
    <name type="common">Puerto Rican coqui</name>
    <dbReference type="NCBI Taxonomy" id="57060"/>
    <lineage>
        <taxon>Eukaryota</taxon>
        <taxon>Metazoa</taxon>
        <taxon>Chordata</taxon>
        <taxon>Craniata</taxon>
        <taxon>Vertebrata</taxon>
        <taxon>Euteleostomi</taxon>
        <taxon>Amphibia</taxon>
        <taxon>Batrachia</taxon>
        <taxon>Anura</taxon>
        <taxon>Neobatrachia</taxon>
        <taxon>Hyloidea</taxon>
        <taxon>Eleutherodactylidae</taxon>
        <taxon>Eleutherodactylinae</taxon>
        <taxon>Eleutherodactylus</taxon>
        <taxon>Eleutherodactylus</taxon>
    </lineage>
</organism>
<keyword evidence="2" id="KW-1185">Reference proteome</keyword>
<dbReference type="EMBL" id="WNTK01000001">
    <property type="protein sequence ID" value="KAG9492444.1"/>
    <property type="molecule type" value="Genomic_DNA"/>
</dbReference>
<dbReference type="AlphaFoldDB" id="A0A8J6FRN7"/>
<dbReference type="Proteomes" id="UP000770717">
    <property type="component" value="Unassembled WGS sequence"/>
</dbReference>
<gene>
    <name evidence="1" type="ORF">GDO78_000768</name>
</gene>
<comment type="caution">
    <text evidence="1">The sequence shown here is derived from an EMBL/GenBank/DDBJ whole genome shotgun (WGS) entry which is preliminary data.</text>
</comment>
<name>A0A8J6FRN7_ELECQ</name>
<proteinExistence type="predicted"/>
<reference evidence="1" key="1">
    <citation type="thesis" date="2020" institute="ProQuest LLC" country="789 East Eisenhower Parkway, Ann Arbor, MI, USA">
        <title>Comparative Genomics and Chromosome Evolution.</title>
        <authorList>
            <person name="Mudd A.B."/>
        </authorList>
    </citation>
    <scope>NUCLEOTIDE SEQUENCE</scope>
    <source>
        <strain evidence="1">HN-11 Male</strain>
        <tissue evidence="1">Kidney and liver</tissue>
    </source>
</reference>